<dbReference type="AlphaFoldDB" id="A0A0M0LIV1"/>
<dbReference type="Proteomes" id="UP000037558">
    <property type="component" value="Unassembled WGS sequence"/>
</dbReference>
<dbReference type="PATRIC" id="fig|284581.3.peg.769"/>
<proteinExistence type="predicted"/>
<dbReference type="RefSeq" id="WP_053399803.1">
    <property type="nucleotide sequence ID" value="NZ_LILC01000002.1"/>
</dbReference>
<dbReference type="STRING" id="284581.AMD01_02510"/>
<dbReference type="SUPFAM" id="SSF56281">
    <property type="entry name" value="Metallo-hydrolase/oxidoreductase"/>
    <property type="match status" value="1"/>
</dbReference>
<evidence type="ECO:0000313" key="2">
    <source>
        <dbReference type="EMBL" id="KOO50638.1"/>
    </source>
</evidence>
<accession>A0A0M0LIV1</accession>
<organism evidence="2 3">
    <name type="scientific">Priestia koreensis</name>
    <dbReference type="NCBI Taxonomy" id="284581"/>
    <lineage>
        <taxon>Bacteria</taxon>
        <taxon>Bacillati</taxon>
        <taxon>Bacillota</taxon>
        <taxon>Bacilli</taxon>
        <taxon>Bacillales</taxon>
        <taxon>Bacillaceae</taxon>
        <taxon>Priestia</taxon>
    </lineage>
</organism>
<keyword evidence="1" id="KW-0732">Signal</keyword>
<dbReference type="InterPro" id="IPR036866">
    <property type="entry name" value="RibonucZ/Hydroxyglut_hydro"/>
</dbReference>
<feature type="signal peptide" evidence="1">
    <location>
        <begin position="1"/>
        <end position="20"/>
    </location>
</feature>
<dbReference type="EMBL" id="LILC01000002">
    <property type="protein sequence ID" value="KOO50638.1"/>
    <property type="molecule type" value="Genomic_DNA"/>
</dbReference>
<feature type="chain" id="PRO_5005603366" evidence="1">
    <location>
        <begin position="21"/>
        <end position="252"/>
    </location>
</feature>
<dbReference type="OrthoDB" id="2696637at2"/>
<sequence length="252" mass="28429">MKRVLFVLLLLLSITNVGNAASLQDINVQLNQKEALITFFHLKNGEATLLQDGFGKAILVNTGGEGSSRELYSHLRAMDVNRVDAIIVTKEESPYNANISYFCKRLHPEQVYRTVPKDGVTLLKDQQSLPLSTKLHLQIVKKSSDGVNLLIQFGQIKLLYMSTDPSDENLQQPLQKVSIIKVPHFGEKPLGEPFLKMTDPHAAIIFHQRQSQPNAELLEQLSEHWIDVYQLAYVSVAVKLKEDTYQLITLPK</sequence>
<name>A0A0M0LIV1_9BACI</name>
<dbReference type="Gene3D" id="3.60.15.10">
    <property type="entry name" value="Ribonuclease Z/Hydroxyacylglutathione hydrolase-like"/>
    <property type="match status" value="1"/>
</dbReference>
<keyword evidence="3" id="KW-1185">Reference proteome</keyword>
<evidence type="ECO:0000256" key="1">
    <source>
        <dbReference type="SAM" id="SignalP"/>
    </source>
</evidence>
<gene>
    <name evidence="2" type="ORF">AMD01_02510</name>
</gene>
<comment type="caution">
    <text evidence="2">The sequence shown here is derived from an EMBL/GenBank/DDBJ whole genome shotgun (WGS) entry which is preliminary data.</text>
</comment>
<reference evidence="3" key="1">
    <citation type="submission" date="2015-08" db="EMBL/GenBank/DDBJ databases">
        <title>Fjat-14210 dsm16467.</title>
        <authorList>
            <person name="Liu B."/>
            <person name="Wang J."/>
            <person name="Zhu Y."/>
            <person name="Liu G."/>
            <person name="Chen Q."/>
            <person name="Chen Z."/>
            <person name="Lan J."/>
            <person name="Che J."/>
            <person name="Ge C."/>
            <person name="Shi H."/>
            <person name="Pan Z."/>
            <person name="Liu X."/>
        </authorList>
    </citation>
    <scope>NUCLEOTIDE SEQUENCE [LARGE SCALE GENOMIC DNA]</scope>
    <source>
        <strain evidence="3">DSM 16467</strain>
    </source>
</reference>
<evidence type="ECO:0000313" key="3">
    <source>
        <dbReference type="Proteomes" id="UP000037558"/>
    </source>
</evidence>
<protein>
    <submittedName>
        <fullName evidence="2">Uncharacterized protein</fullName>
    </submittedName>
</protein>